<accession>A0A3N4J6L5</accession>
<evidence type="ECO:0000313" key="2">
    <source>
        <dbReference type="EMBL" id="RPA93816.1"/>
    </source>
</evidence>
<gene>
    <name evidence="2" type="ORF">L873DRAFT_1501567</name>
</gene>
<proteinExistence type="predicted"/>
<dbReference type="Proteomes" id="UP000276215">
    <property type="component" value="Unassembled WGS sequence"/>
</dbReference>
<feature type="transmembrane region" description="Helical" evidence="1">
    <location>
        <begin position="75"/>
        <end position="93"/>
    </location>
</feature>
<name>A0A3N4J6L5_9PEZI</name>
<evidence type="ECO:0000256" key="1">
    <source>
        <dbReference type="SAM" id="Phobius"/>
    </source>
</evidence>
<keyword evidence="1" id="KW-1133">Transmembrane helix</keyword>
<reference evidence="2 3" key="1">
    <citation type="journal article" date="2018" name="Nat. Ecol. Evol.">
        <title>Pezizomycetes genomes reveal the molecular basis of ectomycorrhizal truffle lifestyle.</title>
        <authorList>
            <person name="Murat C."/>
            <person name="Payen T."/>
            <person name="Noel B."/>
            <person name="Kuo A."/>
            <person name="Morin E."/>
            <person name="Chen J."/>
            <person name="Kohler A."/>
            <person name="Krizsan K."/>
            <person name="Balestrini R."/>
            <person name="Da Silva C."/>
            <person name="Montanini B."/>
            <person name="Hainaut M."/>
            <person name="Levati E."/>
            <person name="Barry K.W."/>
            <person name="Belfiori B."/>
            <person name="Cichocki N."/>
            <person name="Clum A."/>
            <person name="Dockter R.B."/>
            <person name="Fauchery L."/>
            <person name="Guy J."/>
            <person name="Iotti M."/>
            <person name="Le Tacon F."/>
            <person name="Lindquist E.A."/>
            <person name="Lipzen A."/>
            <person name="Malagnac F."/>
            <person name="Mello A."/>
            <person name="Molinier V."/>
            <person name="Miyauchi S."/>
            <person name="Poulain J."/>
            <person name="Riccioni C."/>
            <person name="Rubini A."/>
            <person name="Sitrit Y."/>
            <person name="Splivallo R."/>
            <person name="Traeger S."/>
            <person name="Wang M."/>
            <person name="Zifcakova L."/>
            <person name="Wipf D."/>
            <person name="Zambonelli A."/>
            <person name="Paolocci F."/>
            <person name="Nowrousian M."/>
            <person name="Ottonello S."/>
            <person name="Baldrian P."/>
            <person name="Spatafora J.W."/>
            <person name="Henrissat B."/>
            <person name="Nagy L.G."/>
            <person name="Aury J.M."/>
            <person name="Wincker P."/>
            <person name="Grigoriev I.V."/>
            <person name="Bonfante P."/>
            <person name="Martin F.M."/>
        </authorList>
    </citation>
    <scope>NUCLEOTIDE SEQUENCE [LARGE SCALE GENOMIC DNA]</scope>
    <source>
        <strain evidence="2 3">120613-1</strain>
    </source>
</reference>
<protein>
    <submittedName>
        <fullName evidence="2">Uncharacterized protein</fullName>
    </submittedName>
</protein>
<keyword evidence="1" id="KW-0812">Transmembrane</keyword>
<dbReference type="AlphaFoldDB" id="A0A3N4J6L5"/>
<sequence>MKDKFDSSLTRDRACTHASFDRSNECERVKKGERRRSLDHGYELCLARNSRTLLYQQGKSNETSFGVPSGKGGSLVFMGGLFVLSIYSTYLILEVSWFCALSNI</sequence>
<organism evidence="2 3">
    <name type="scientific">Choiromyces venosus 120613-1</name>
    <dbReference type="NCBI Taxonomy" id="1336337"/>
    <lineage>
        <taxon>Eukaryota</taxon>
        <taxon>Fungi</taxon>
        <taxon>Dikarya</taxon>
        <taxon>Ascomycota</taxon>
        <taxon>Pezizomycotina</taxon>
        <taxon>Pezizomycetes</taxon>
        <taxon>Pezizales</taxon>
        <taxon>Tuberaceae</taxon>
        <taxon>Choiromyces</taxon>
    </lineage>
</organism>
<keyword evidence="1" id="KW-0472">Membrane</keyword>
<evidence type="ECO:0000313" key="3">
    <source>
        <dbReference type="Proteomes" id="UP000276215"/>
    </source>
</evidence>
<keyword evidence="3" id="KW-1185">Reference proteome</keyword>
<dbReference type="EMBL" id="ML120446">
    <property type="protein sequence ID" value="RPA93816.1"/>
    <property type="molecule type" value="Genomic_DNA"/>
</dbReference>